<sequence length="140" mass="15241">METTVVAREVRSDGTTNVLWLSKGTDEYGQQHIIKRHATGEITRDVDTDFYPVGGTVEKSGTQHSLPNNIDISEIDDMIYAGIKQGTRDPNDPAALVYNPSNHGFEQSGITEMRIVSFSTEEGITTAYPVDGPDVVTVPG</sequence>
<dbReference type="Proteomes" id="UP000011690">
    <property type="component" value="Unassembled WGS sequence"/>
</dbReference>
<evidence type="ECO:0000313" key="2">
    <source>
        <dbReference type="Proteomes" id="UP000011690"/>
    </source>
</evidence>
<proteinExistence type="predicted"/>
<comment type="caution">
    <text evidence="1">The sequence shown here is derived from an EMBL/GenBank/DDBJ whole genome shotgun (WGS) entry which is preliminary data.</text>
</comment>
<dbReference type="GeneID" id="54852458"/>
<accession>L9WAS1</accession>
<gene>
    <name evidence="1" type="ORF">C494_14518</name>
</gene>
<reference evidence="1 2" key="1">
    <citation type="journal article" date="2014" name="PLoS Genet.">
        <title>Phylogenetically driven sequencing of extremely halophilic archaea reveals strategies for static and dynamic osmo-response.</title>
        <authorList>
            <person name="Becker E.A."/>
            <person name="Seitzer P.M."/>
            <person name="Tritt A."/>
            <person name="Larsen D."/>
            <person name="Krusor M."/>
            <person name="Yao A.I."/>
            <person name="Wu D."/>
            <person name="Madern D."/>
            <person name="Eisen J.A."/>
            <person name="Darling A.E."/>
            <person name="Facciotti M.T."/>
        </authorList>
    </citation>
    <scope>NUCLEOTIDE SEQUENCE [LARGE SCALE GENOMIC DNA]</scope>
    <source>
        <strain evidence="1 2">JCM 10635</strain>
    </source>
</reference>
<name>L9WAS1_9EURY</name>
<protein>
    <submittedName>
        <fullName evidence="1">Uncharacterized protein</fullName>
    </submittedName>
</protein>
<dbReference type="AlphaFoldDB" id="L9WAS1"/>
<keyword evidence="2" id="KW-1185">Reference proteome</keyword>
<organism evidence="1 2">
    <name type="scientific">Natronorubrum bangense JCM 10635</name>
    <dbReference type="NCBI Taxonomy" id="1227500"/>
    <lineage>
        <taxon>Archaea</taxon>
        <taxon>Methanobacteriati</taxon>
        <taxon>Methanobacteriota</taxon>
        <taxon>Stenosarchaea group</taxon>
        <taxon>Halobacteria</taxon>
        <taxon>Halobacteriales</taxon>
        <taxon>Natrialbaceae</taxon>
        <taxon>Natronorubrum</taxon>
    </lineage>
</organism>
<dbReference type="STRING" id="1227500.C494_14518"/>
<dbReference type="RefSeq" id="WP_006067040.1">
    <property type="nucleotide sequence ID" value="NZ_AOHY01000040.1"/>
</dbReference>
<dbReference type="EMBL" id="AOHY01000040">
    <property type="protein sequence ID" value="ELY46539.1"/>
    <property type="molecule type" value="Genomic_DNA"/>
</dbReference>
<evidence type="ECO:0000313" key="1">
    <source>
        <dbReference type="EMBL" id="ELY46539.1"/>
    </source>
</evidence>